<evidence type="ECO:0000313" key="2">
    <source>
        <dbReference type="Proteomes" id="UP000616885"/>
    </source>
</evidence>
<dbReference type="AlphaFoldDB" id="A0A8H7N2Z9"/>
<sequence length="100" mass="11327">MFESFRFFVPRDGHDNGSAKDGGGESYLFRPQLGYGLKCEEKHENWKVEPYSPWITPIRGSIFPLTQRQWPPASQGTGMITTVPGPRQTLCCIYLLPCFG</sequence>
<comment type="caution">
    <text evidence="1">The sequence shown here is derived from an EMBL/GenBank/DDBJ whole genome shotgun (WGS) entry which is preliminary data.</text>
</comment>
<dbReference type="EMBL" id="JADCTT010000013">
    <property type="protein sequence ID" value="KAF9745330.1"/>
    <property type="molecule type" value="Genomic_DNA"/>
</dbReference>
<accession>A0A8H7N2Z9</accession>
<organism evidence="1 2">
    <name type="scientific">Bionectria ochroleuca</name>
    <name type="common">Gliocladium roseum</name>
    <dbReference type="NCBI Taxonomy" id="29856"/>
    <lineage>
        <taxon>Eukaryota</taxon>
        <taxon>Fungi</taxon>
        <taxon>Dikarya</taxon>
        <taxon>Ascomycota</taxon>
        <taxon>Pezizomycotina</taxon>
        <taxon>Sordariomycetes</taxon>
        <taxon>Hypocreomycetidae</taxon>
        <taxon>Hypocreales</taxon>
        <taxon>Bionectriaceae</taxon>
        <taxon>Clonostachys</taxon>
    </lineage>
</organism>
<gene>
    <name evidence="1" type="ORF">IM811_004952</name>
</gene>
<name>A0A8H7N2Z9_BIOOC</name>
<evidence type="ECO:0000313" key="1">
    <source>
        <dbReference type="EMBL" id="KAF9745330.1"/>
    </source>
</evidence>
<proteinExistence type="predicted"/>
<reference evidence="1" key="1">
    <citation type="submission" date="2020-10" db="EMBL/GenBank/DDBJ databases">
        <title>High-Quality Genome Resource of Clonostachys rosea strain S41 by Oxford Nanopore Long-Read Sequencing.</title>
        <authorList>
            <person name="Wang H."/>
        </authorList>
    </citation>
    <scope>NUCLEOTIDE SEQUENCE</scope>
    <source>
        <strain evidence="1">S41</strain>
    </source>
</reference>
<dbReference type="Proteomes" id="UP000616885">
    <property type="component" value="Unassembled WGS sequence"/>
</dbReference>
<protein>
    <submittedName>
        <fullName evidence="1">Uncharacterized protein</fullName>
    </submittedName>
</protein>